<feature type="transmembrane region" description="Helical" evidence="1">
    <location>
        <begin position="111"/>
        <end position="134"/>
    </location>
</feature>
<keyword evidence="1" id="KW-1133">Transmembrane helix</keyword>
<dbReference type="SUPFAM" id="SSF53474">
    <property type="entry name" value="alpha/beta-Hydrolases"/>
    <property type="match status" value="1"/>
</dbReference>
<dbReference type="PANTHER" id="PTHR45570:SF2">
    <property type="entry name" value="ACETYLCHOLINESTERASE 1-LIKE"/>
    <property type="match status" value="1"/>
</dbReference>
<dbReference type="InterPro" id="IPR029058">
    <property type="entry name" value="AB_hydrolase_fold"/>
</dbReference>
<dbReference type="Proteomes" id="UP000023152">
    <property type="component" value="Unassembled WGS sequence"/>
</dbReference>
<reference evidence="3" key="2">
    <citation type="submission" date="2013-05" db="EMBL/GenBank/DDBJ databases">
        <authorList>
            <person name="Gloeckner G."/>
            <person name="Szafranski K."/>
            <person name="Schliwa M."/>
        </authorList>
    </citation>
    <scope>NUCLEOTIDE SEQUENCE</scope>
</reference>
<dbReference type="AlphaFoldDB" id="X6LR62"/>
<sequence>LFMPFTPTIGTGVFSKQPYLAFQSGEFLNIPIIIGTNRNESDIVYVSTPIDCNVEYLPFLEVTYGDTNAHKIAQFYQVPQTIGFFDCRNISVHVSKDSIFLCLSRNLTRNAVAYGIFVVVVFHFYCWSALNFVLF</sequence>
<evidence type="ECO:0000313" key="2">
    <source>
        <dbReference type="EMBL" id="ETO00882.1"/>
    </source>
</evidence>
<dbReference type="OrthoDB" id="408631at2759"/>
<dbReference type="EMBL" id="ASPP01032778">
    <property type="protein sequence ID" value="ETO03642.1"/>
    <property type="molecule type" value="Genomic_DNA"/>
</dbReference>
<keyword evidence="1" id="KW-0812">Transmembrane</keyword>
<evidence type="ECO:0008006" key="5">
    <source>
        <dbReference type="Google" id="ProtNLM"/>
    </source>
</evidence>
<reference evidence="3 4" key="1">
    <citation type="journal article" date="2013" name="Curr. Biol.">
        <title>The Genome of the Foraminiferan Reticulomyxa filosa.</title>
        <authorList>
            <person name="Glockner G."/>
            <person name="Hulsmann N."/>
            <person name="Schleicher M."/>
            <person name="Noegel A.A."/>
            <person name="Eichinger L."/>
            <person name="Gallinger C."/>
            <person name="Pawlowski J."/>
            <person name="Sierra R."/>
            <person name="Euteneuer U."/>
            <person name="Pillet L."/>
            <person name="Moustafa A."/>
            <person name="Platzer M."/>
            <person name="Groth M."/>
            <person name="Szafranski K."/>
            <person name="Schliwa M."/>
        </authorList>
    </citation>
    <scope>NUCLEOTIDE SEQUENCE [LARGE SCALE GENOMIC DNA]</scope>
</reference>
<evidence type="ECO:0000313" key="4">
    <source>
        <dbReference type="Proteomes" id="UP000023152"/>
    </source>
</evidence>
<gene>
    <name evidence="3" type="ORF">RFI_33760</name>
    <name evidence="2" type="ORF">RFI_36558</name>
</gene>
<accession>X6LR62</accession>
<keyword evidence="1" id="KW-0472">Membrane</keyword>
<keyword evidence="4" id="KW-1185">Reference proteome</keyword>
<evidence type="ECO:0000313" key="3">
    <source>
        <dbReference type="EMBL" id="ETO03642.1"/>
    </source>
</evidence>
<name>X6LR62_RETFI</name>
<organism evidence="3 4">
    <name type="scientific">Reticulomyxa filosa</name>
    <dbReference type="NCBI Taxonomy" id="46433"/>
    <lineage>
        <taxon>Eukaryota</taxon>
        <taxon>Sar</taxon>
        <taxon>Rhizaria</taxon>
        <taxon>Retaria</taxon>
        <taxon>Foraminifera</taxon>
        <taxon>Monothalamids</taxon>
        <taxon>Reticulomyxidae</taxon>
        <taxon>Reticulomyxa</taxon>
    </lineage>
</organism>
<comment type="caution">
    <text evidence="3">The sequence shown here is derived from an EMBL/GenBank/DDBJ whole genome shotgun (WGS) entry which is preliminary data.</text>
</comment>
<feature type="non-terminal residue" evidence="3">
    <location>
        <position position="1"/>
    </location>
</feature>
<dbReference type="Gene3D" id="3.40.50.1820">
    <property type="entry name" value="alpha/beta hydrolase"/>
    <property type="match status" value="1"/>
</dbReference>
<proteinExistence type="predicted"/>
<evidence type="ECO:0000256" key="1">
    <source>
        <dbReference type="SAM" id="Phobius"/>
    </source>
</evidence>
<dbReference type="PANTHER" id="PTHR45570">
    <property type="entry name" value="CARBOXYLIC ESTER HYDROLASE"/>
    <property type="match status" value="1"/>
</dbReference>
<protein>
    <recommendedName>
        <fullName evidence="5">Carboxylesterase type B domain-containing protein</fullName>
    </recommendedName>
</protein>
<dbReference type="EMBL" id="ASPP01039789">
    <property type="protein sequence ID" value="ETO00882.1"/>
    <property type="molecule type" value="Genomic_DNA"/>
</dbReference>